<sequence>MLATITIYLVIDNVERANYPPYGLDYPDGTPTGRFSNGYLVADYLAMMMGFDQSPPAYLSTISVGNKLSRQANGVNFASGSSGVLDSTGQNVSISMNTQVMFMGDVKRILELTEGESTANHRLSRSIFIFGVASNDIFFFYIQNGHTNQTQSHDFISMLISKLKNQLKRVYELGGRKFVVFGTGQLGCVPTARSFMTDHRCLGDLNGLSVLFNRYMKPKILKLQSTFPEMKVSYIDTYGITLSMESHPEKYGLKRFDVPCCGNGVFQVGMSTCMPNSTYCSNRDEFFQWDYIHPSQNAYYLIAKSAFYGSRRYTTPINVEKLVES</sequence>
<evidence type="ECO:0000256" key="2">
    <source>
        <dbReference type="ARBA" id="ARBA00022801"/>
    </source>
</evidence>
<name>A0A0K9NHM3_ZOSMR</name>
<evidence type="ECO:0000256" key="1">
    <source>
        <dbReference type="ARBA" id="ARBA00008668"/>
    </source>
</evidence>
<dbReference type="InterPro" id="IPR051058">
    <property type="entry name" value="GDSL_Est/Lipase"/>
</dbReference>
<dbReference type="GO" id="GO:0016042">
    <property type="term" value="P:lipid catabolic process"/>
    <property type="evidence" value="ECO:0007669"/>
    <property type="project" value="UniProtKB-KW"/>
</dbReference>
<dbReference type="PANTHER" id="PTHR45648">
    <property type="entry name" value="GDSL LIPASE/ACYLHYDROLASE FAMILY PROTEIN (AFU_ORTHOLOGUE AFUA_4G14700)"/>
    <property type="match status" value="1"/>
</dbReference>
<dbReference type="EMBL" id="LFYR01002205">
    <property type="protein sequence ID" value="KMZ56271.1"/>
    <property type="molecule type" value="Genomic_DNA"/>
</dbReference>
<evidence type="ECO:0000313" key="5">
    <source>
        <dbReference type="Proteomes" id="UP000036987"/>
    </source>
</evidence>
<dbReference type="GO" id="GO:0016788">
    <property type="term" value="F:hydrolase activity, acting on ester bonds"/>
    <property type="evidence" value="ECO:0007669"/>
    <property type="project" value="InterPro"/>
</dbReference>
<comment type="similarity">
    <text evidence="1">Belongs to the 'GDSL' lipolytic enzyme family.</text>
</comment>
<dbReference type="Pfam" id="PF00657">
    <property type="entry name" value="Lipase_GDSL"/>
    <property type="match status" value="1"/>
</dbReference>
<evidence type="ECO:0000256" key="3">
    <source>
        <dbReference type="ARBA" id="ARBA00022963"/>
    </source>
</evidence>
<comment type="caution">
    <text evidence="4">The sequence shown here is derived from an EMBL/GenBank/DDBJ whole genome shotgun (WGS) entry which is preliminary data.</text>
</comment>
<keyword evidence="5" id="KW-1185">Reference proteome</keyword>
<dbReference type="PANTHER" id="PTHR45648:SF172">
    <property type="entry name" value="(WILD MALAYSIAN BANANA) HYPOTHETICAL PROTEIN"/>
    <property type="match status" value="1"/>
</dbReference>
<dbReference type="InterPro" id="IPR035669">
    <property type="entry name" value="SGNH_plant_lipase-like"/>
</dbReference>
<gene>
    <name evidence="4" type="ORF">ZOSMA_97G00380</name>
</gene>
<accession>A0A0K9NHM3</accession>
<keyword evidence="3" id="KW-0442">Lipid degradation</keyword>
<dbReference type="InterPro" id="IPR001087">
    <property type="entry name" value="GDSL"/>
</dbReference>
<keyword evidence="3" id="KW-0443">Lipid metabolism</keyword>
<protein>
    <submittedName>
        <fullName evidence="4">GDSL esterase/lipase</fullName>
    </submittedName>
</protein>
<reference evidence="5" key="1">
    <citation type="journal article" date="2016" name="Nature">
        <title>The genome of the seagrass Zostera marina reveals angiosperm adaptation to the sea.</title>
        <authorList>
            <person name="Olsen J.L."/>
            <person name="Rouze P."/>
            <person name="Verhelst B."/>
            <person name="Lin Y.-C."/>
            <person name="Bayer T."/>
            <person name="Collen J."/>
            <person name="Dattolo E."/>
            <person name="De Paoli E."/>
            <person name="Dittami S."/>
            <person name="Maumus F."/>
            <person name="Michel G."/>
            <person name="Kersting A."/>
            <person name="Lauritano C."/>
            <person name="Lohaus R."/>
            <person name="Toepel M."/>
            <person name="Tonon T."/>
            <person name="Vanneste K."/>
            <person name="Amirebrahimi M."/>
            <person name="Brakel J."/>
            <person name="Bostroem C."/>
            <person name="Chovatia M."/>
            <person name="Grimwood J."/>
            <person name="Jenkins J.W."/>
            <person name="Jueterbock A."/>
            <person name="Mraz A."/>
            <person name="Stam W.T."/>
            <person name="Tice H."/>
            <person name="Bornberg-Bauer E."/>
            <person name="Green P.J."/>
            <person name="Pearson G.A."/>
            <person name="Procaccini G."/>
            <person name="Duarte C.M."/>
            <person name="Schmutz J."/>
            <person name="Reusch T.B.H."/>
            <person name="Van de Peer Y."/>
        </authorList>
    </citation>
    <scope>NUCLEOTIDE SEQUENCE [LARGE SCALE GENOMIC DNA]</scope>
    <source>
        <strain evidence="5">cv. Finnish</strain>
    </source>
</reference>
<dbReference type="CDD" id="cd01837">
    <property type="entry name" value="SGNH_plant_lipase_like"/>
    <property type="match status" value="1"/>
</dbReference>
<evidence type="ECO:0000313" key="4">
    <source>
        <dbReference type="EMBL" id="KMZ56271.1"/>
    </source>
</evidence>
<organism evidence="4 5">
    <name type="scientific">Zostera marina</name>
    <name type="common">Eelgrass</name>
    <dbReference type="NCBI Taxonomy" id="29655"/>
    <lineage>
        <taxon>Eukaryota</taxon>
        <taxon>Viridiplantae</taxon>
        <taxon>Streptophyta</taxon>
        <taxon>Embryophyta</taxon>
        <taxon>Tracheophyta</taxon>
        <taxon>Spermatophyta</taxon>
        <taxon>Magnoliopsida</taxon>
        <taxon>Liliopsida</taxon>
        <taxon>Zosteraceae</taxon>
        <taxon>Zostera</taxon>
    </lineage>
</organism>
<dbReference type="Gene3D" id="3.40.50.1110">
    <property type="entry name" value="SGNH hydrolase"/>
    <property type="match status" value="1"/>
</dbReference>
<dbReference type="STRING" id="29655.A0A0K9NHM3"/>
<keyword evidence="2" id="KW-0378">Hydrolase</keyword>
<dbReference type="Proteomes" id="UP000036987">
    <property type="component" value="Unassembled WGS sequence"/>
</dbReference>
<dbReference type="OMA" id="PWYQINI"/>
<dbReference type="InterPro" id="IPR036514">
    <property type="entry name" value="SGNH_hydro_sf"/>
</dbReference>
<dbReference type="OrthoDB" id="1600564at2759"/>
<proteinExistence type="inferred from homology"/>
<dbReference type="AlphaFoldDB" id="A0A0K9NHM3"/>